<dbReference type="Gene3D" id="3.40.50.300">
    <property type="entry name" value="P-loop containing nucleotide triphosphate hydrolases"/>
    <property type="match status" value="1"/>
</dbReference>
<dbReference type="PANTHER" id="PTHR47396:SF1">
    <property type="entry name" value="ATP-DEPENDENT HELICASE IRC3-RELATED"/>
    <property type="match status" value="1"/>
</dbReference>
<dbReference type="InterPro" id="IPR027417">
    <property type="entry name" value="P-loop_NTPase"/>
</dbReference>
<feature type="domain" description="Helicase/UvrB N-terminal" evidence="1">
    <location>
        <begin position="61"/>
        <end position="293"/>
    </location>
</feature>
<dbReference type="GO" id="GO:0016787">
    <property type="term" value="F:hydrolase activity"/>
    <property type="evidence" value="ECO:0007669"/>
    <property type="project" value="InterPro"/>
</dbReference>
<protein>
    <recommendedName>
        <fullName evidence="1">Helicase/UvrB N-terminal domain-containing protein</fullName>
    </recommendedName>
</protein>
<evidence type="ECO:0000259" key="1">
    <source>
        <dbReference type="Pfam" id="PF04851"/>
    </source>
</evidence>
<comment type="caution">
    <text evidence="2">The sequence shown here is derived from an EMBL/GenBank/DDBJ whole genome shotgun (WGS) entry which is preliminary data.</text>
</comment>
<dbReference type="InterPro" id="IPR050742">
    <property type="entry name" value="Helicase_Restrict-Modif_Enz"/>
</dbReference>
<dbReference type="EMBL" id="BARS01002537">
    <property type="protein sequence ID" value="GAF69053.1"/>
    <property type="molecule type" value="Genomic_DNA"/>
</dbReference>
<organism evidence="2">
    <name type="scientific">marine sediment metagenome</name>
    <dbReference type="NCBI Taxonomy" id="412755"/>
    <lineage>
        <taxon>unclassified sequences</taxon>
        <taxon>metagenomes</taxon>
        <taxon>ecological metagenomes</taxon>
    </lineage>
</organism>
<proteinExistence type="predicted"/>
<dbReference type="GO" id="GO:0005524">
    <property type="term" value="F:ATP binding"/>
    <property type="evidence" value="ECO:0007669"/>
    <property type="project" value="InterPro"/>
</dbReference>
<dbReference type="SUPFAM" id="SSF52540">
    <property type="entry name" value="P-loop containing nucleoside triphosphate hydrolases"/>
    <property type="match status" value="1"/>
</dbReference>
<name>X0RJU0_9ZZZZ</name>
<sequence length="318" mass="36835">MQNNLIVHSSLSIVHAINKSIVIWREGGYKEGTTETTRRLLEWWFSEDHKLKDRSTFAFWKCQREAMENLIFCFEVLKARNLYQLAQKLEVRIPVDPSADKWAKYAFKMATGSGKTMVMAMAIVWSYFNAVREKDKDFTKDFLLIAPNLIVLDRLMGDSKKPEFFEGGIFKKYPFIPPEWSRDFQLDVIGPNEEREGTKTATLHLVNWQKFVERENGGTDNPVQKVLGPKPKSEIETSLIKLKERLSKLSNIMVLNDEAHHVWDESLIWNRAIEDLNESADLMCQLDFSATPKDQQGRLFSHIISEYTLGQAIQDEIV</sequence>
<dbReference type="InterPro" id="IPR006935">
    <property type="entry name" value="Helicase/UvrB_N"/>
</dbReference>
<accession>X0RJU0</accession>
<feature type="non-terminal residue" evidence="2">
    <location>
        <position position="318"/>
    </location>
</feature>
<reference evidence="2" key="1">
    <citation type="journal article" date="2014" name="Front. Microbiol.">
        <title>High frequency of phylogenetically diverse reductive dehalogenase-homologous genes in deep subseafloor sedimentary metagenomes.</title>
        <authorList>
            <person name="Kawai M."/>
            <person name="Futagami T."/>
            <person name="Toyoda A."/>
            <person name="Takaki Y."/>
            <person name="Nishi S."/>
            <person name="Hori S."/>
            <person name="Arai W."/>
            <person name="Tsubouchi T."/>
            <person name="Morono Y."/>
            <person name="Uchiyama I."/>
            <person name="Ito T."/>
            <person name="Fujiyama A."/>
            <person name="Inagaki F."/>
            <person name="Takami H."/>
        </authorList>
    </citation>
    <scope>NUCLEOTIDE SEQUENCE</scope>
    <source>
        <strain evidence="2">Expedition CK06-06</strain>
    </source>
</reference>
<dbReference type="Pfam" id="PF04851">
    <property type="entry name" value="ResIII"/>
    <property type="match status" value="1"/>
</dbReference>
<dbReference type="GO" id="GO:0005829">
    <property type="term" value="C:cytosol"/>
    <property type="evidence" value="ECO:0007669"/>
    <property type="project" value="TreeGrafter"/>
</dbReference>
<dbReference type="PANTHER" id="PTHR47396">
    <property type="entry name" value="TYPE I RESTRICTION ENZYME ECOKI R PROTEIN"/>
    <property type="match status" value="1"/>
</dbReference>
<dbReference type="AlphaFoldDB" id="X0RJU0"/>
<gene>
    <name evidence="2" type="ORF">S01H1_04842</name>
</gene>
<evidence type="ECO:0000313" key="2">
    <source>
        <dbReference type="EMBL" id="GAF69053.1"/>
    </source>
</evidence>
<dbReference type="GO" id="GO:0003677">
    <property type="term" value="F:DNA binding"/>
    <property type="evidence" value="ECO:0007669"/>
    <property type="project" value="InterPro"/>
</dbReference>